<dbReference type="Proteomes" id="UP001218188">
    <property type="component" value="Unassembled WGS sequence"/>
</dbReference>
<keyword evidence="3" id="KW-1185">Reference proteome</keyword>
<proteinExistence type="predicted"/>
<keyword evidence="1" id="KW-0472">Membrane</keyword>
<keyword evidence="1" id="KW-1133">Transmembrane helix</keyword>
<evidence type="ECO:0000313" key="3">
    <source>
        <dbReference type="Proteomes" id="UP001218188"/>
    </source>
</evidence>
<feature type="transmembrane region" description="Helical" evidence="1">
    <location>
        <begin position="41"/>
        <end position="67"/>
    </location>
</feature>
<comment type="caution">
    <text evidence="2">The sequence shown here is derived from an EMBL/GenBank/DDBJ whole genome shotgun (WGS) entry which is preliminary data.</text>
</comment>
<keyword evidence="1" id="KW-0812">Transmembrane</keyword>
<evidence type="ECO:0000313" key="2">
    <source>
        <dbReference type="EMBL" id="KAJ7035333.1"/>
    </source>
</evidence>
<reference evidence="2" key="1">
    <citation type="submission" date="2023-03" db="EMBL/GenBank/DDBJ databases">
        <title>Massive genome expansion in bonnet fungi (Mycena s.s.) driven by repeated elements and novel gene families across ecological guilds.</title>
        <authorList>
            <consortium name="Lawrence Berkeley National Laboratory"/>
            <person name="Harder C.B."/>
            <person name="Miyauchi S."/>
            <person name="Viragh M."/>
            <person name="Kuo A."/>
            <person name="Thoen E."/>
            <person name="Andreopoulos B."/>
            <person name="Lu D."/>
            <person name="Skrede I."/>
            <person name="Drula E."/>
            <person name="Henrissat B."/>
            <person name="Morin E."/>
            <person name="Kohler A."/>
            <person name="Barry K."/>
            <person name="LaButti K."/>
            <person name="Morin E."/>
            <person name="Salamov A."/>
            <person name="Lipzen A."/>
            <person name="Mereny Z."/>
            <person name="Hegedus B."/>
            <person name="Baldrian P."/>
            <person name="Stursova M."/>
            <person name="Weitz H."/>
            <person name="Taylor A."/>
            <person name="Grigoriev I.V."/>
            <person name="Nagy L.G."/>
            <person name="Martin F."/>
            <person name="Kauserud H."/>
        </authorList>
    </citation>
    <scope>NUCLEOTIDE SEQUENCE</scope>
    <source>
        <strain evidence="2">CBHHK200</strain>
    </source>
</reference>
<sequence>MAQPNFGAILTSGIQDISAFLPILGSDQCETHIGAALEGGFLYAAAAPLSIFGCLGIVKAGVSILFASFQYRRFHGAQILRNAGFELKGSAATMIGVSTRDLGPNDNISYVACTRLEVFMKDQHVEH</sequence>
<gene>
    <name evidence="2" type="ORF">C8F04DRAFT_955307</name>
</gene>
<organism evidence="2 3">
    <name type="scientific">Mycena alexandri</name>
    <dbReference type="NCBI Taxonomy" id="1745969"/>
    <lineage>
        <taxon>Eukaryota</taxon>
        <taxon>Fungi</taxon>
        <taxon>Dikarya</taxon>
        <taxon>Basidiomycota</taxon>
        <taxon>Agaricomycotina</taxon>
        <taxon>Agaricomycetes</taxon>
        <taxon>Agaricomycetidae</taxon>
        <taxon>Agaricales</taxon>
        <taxon>Marasmiineae</taxon>
        <taxon>Mycenaceae</taxon>
        <taxon>Mycena</taxon>
    </lineage>
</organism>
<evidence type="ECO:0000256" key="1">
    <source>
        <dbReference type="SAM" id="Phobius"/>
    </source>
</evidence>
<accession>A0AAD6X1E8</accession>
<name>A0AAD6X1E8_9AGAR</name>
<protein>
    <submittedName>
        <fullName evidence="2">Uncharacterized protein</fullName>
    </submittedName>
</protein>
<dbReference type="AlphaFoldDB" id="A0AAD6X1E8"/>
<feature type="non-terminal residue" evidence="2">
    <location>
        <position position="127"/>
    </location>
</feature>
<dbReference type="EMBL" id="JARJCM010000051">
    <property type="protein sequence ID" value="KAJ7035333.1"/>
    <property type="molecule type" value="Genomic_DNA"/>
</dbReference>